<dbReference type="AlphaFoldDB" id="A0A5D8Z9T1"/>
<evidence type="ECO:0000313" key="3">
    <source>
        <dbReference type="Proteomes" id="UP000323164"/>
    </source>
</evidence>
<proteinExistence type="predicted"/>
<sequence length="166" mass="17670">MKTLLVALLLLAPAVHAADAADALSTRNPLSMFEGTSTGTGELRFAFGRARPYTVDNVGRYEADGTLRLQQVVHFAGQPDTSRAWVLRPAGGNRYTFTLSDATGPGVAVVDGARASLRYAPRHGVRMHQVLELSADGRSLANHGRITVLGIPIGHLDESIVRTSAP</sequence>
<reference evidence="2 3" key="1">
    <citation type="submission" date="2019-08" db="EMBL/GenBank/DDBJ databases">
        <title>Draft genome sequence of Lysobacter sp. UKS-15.</title>
        <authorList>
            <person name="Im W.-T."/>
        </authorList>
    </citation>
    <scope>NUCLEOTIDE SEQUENCE [LARGE SCALE GENOMIC DNA]</scope>
    <source>
        <strain evidence="2 3">UKS-15</strain>
    </source>
</reference>
<accession>A0A5D8Z9T1</accession>
<organism evidence="2 3">
    <name type="scientific">Cognatilysobacter lacus</name>
    <dbReference type="NCBI Taxonomy" id="1643323"/>
    <lineage>
        <taxon>Bacteria</taxon>
        <taxon>Pseudomonadati</taxon>
        <taxon>Pseudomonadota</taxon>
        <taxon>Gammaproteobacteria</taxon>
        <taxon>Lysobacterales</taxon>
        <taxon>Lysobacteraceae</taxon>
        <taxon>Cognatilysobacter</taxon>
    </lineage>
</organism>
<dbReference type="OrthoDB" id="6022976at2"/>
<feature type="signal peptide" evidence="1">
    <location>
        <begin position="1"/>
        <end position="17"/>
    </location>
</feature>
<comment type="caution">
    <text evidence="2">The sequence shown here is derived from an EMBL/GenBank/DDBJ whole genome shotgun (WGS) entry which is preliminary data.</text>
</comment>
<evidence type="ECO:0008006" key="4">
    <source>
        <dbReference type="Google" id="ProtNLM"/>
    </source>
</evidence>
<protein>
    <recommendedName>
        <fullName evidence="4">DUF3833 family protein</fullName>
    </recommendedName>
</protein>
<name>A0A5D8Z9T1_9GAMM</name>
<keyword evidence="3" id="KW-1185">Reference proteome</keyword>
<gene>
    <name evidence="2" type="ORF">FW784_01665</name>
</gene>
<evidence type="ECO:0000256" key="1">
    <source>
        <dbReference type="SAM" id="SignalP"/>
    </source>
</evidence>
<dbReference type="Proteomes" id="UP000323164">
    <property type="component" value="Unassembled WGS sequence"/>
</dbReference>
<feature type="chain" id="PRO_5023002533" description="DUF3833 family protein" evidence="1">
    <location>
        <begin position="18"/>
        <end position="166"/>
    </location>
</feature>
<evidence type="ECO:0000313" key="2">
    <source>
        <dbReference type="EMBL" id="TZF91417.1"/>
    </source>
</evidence>
<dbReference type="RefSeq" id="WP_149351619.1">
    <property type="nucleotide sequence ID" value="NZ_VTRV01000009.1"/>
</dbReference>
<dbReference type="EMBL" id="VTRV01000009">
    <property type="protein sequence ID" value="TZF91417.1"/>
    <property type="molecule type" value="Genomic_DNA"/>
</dbReference>
<keyword evidence="1" id="KW-0732">Signal</keyword>